<dbReference type="eggNOG" id="COG0534">
    <property type="taxonomic scope" value="Bacteria"/>
</dbReference>
<keyword evidence="10" id="KW-0406">Ion transport</keyword>
<evidence type="ECO:0000256" key="8">
    <source>
        <dbReference type="ARBA" id="ARBA00022692"/>
    </source>
</evidence>
<evidence type="ECO:0000313" key="14">
    <source>
        <dbReference type="EMBL" id="EET60947.1"/>
    </source>
</evidence>
<reference evidence="14" key="1">
    <citation type="submission" date="2009-07" db="EMBL/GenBank/DDBJ databases">
        <authorList>
            <person name="Weinstock G."/>
            <person name="Sodergren E."/>
            <person name="Clifton S."/>
            <person name="Fulton L."/>
            <person name="Fulton B."/>
            <person name="Courtney L."/>
            <person name="Fronick C."/>
            <person name="Harrison M."/>
            <person name="Strong C."/>
            <person name="Farmer C."/>
            <person name="Delahaunty K."/>
            <person name="Markovic C."/>
            <person name="Hall O."/>
            <person name="Minx P."/>
            <person name="Tomlinson C."/>
            <person name="Mitreva M."/>
            <person name="Nelson J."/>
            <person name="Hou S."/>
            <person name="Wollam A."/>
            <person name="Pepin K.H."/>
            <person name="Johnson M."/>
            <person name="Bhonagiri V."/>
            <person name="Nash W.E."/>
            <person name="Warren W."/>
            <person name="Chinwalla A."/>
            <person name="Mardis E.R."/>
            <person name="Wilson R.K."/>
        </authorList>
    </citation>
    <scope>NUCLEOTIDE SEQUENCE [LARGE SCALE GENOMIC DNA]</scope>
    <source>
        <strain evidence="14">DSM 14469</strain>
    </source>
</reference>
<comment type="caution">
    <text evidence="14">The sequence shown here is derived from an EMBL/GenBank/DDBJ whole genome shotgun (WGS) entry which is preliminary data.</text>
</comment>
<keyword evidence="8 13" id="KW-0812">Transmembrane</keyword>
<dbReference type="InterPro" id="IPR050222">
    <property type="entry name" value="MATE_MdtK"/>
</dbReference>
<evidence type="ECO:0000256" key="1">
    <source>
        <dbReference type="ARBA" id="ARBA00003408"/>
    </source>
</evidence>
<dbReference type="Proteomes" id="UP000005561">
    <property type="component" value="Unassembled WGS sequence"/>
</dbReference>
<feature type="transmembrane region" description="Helical" evidence="13">
    <location>
        <begin position="295"/>
        <end position="319"/>
    </location>
</feature>
<evidence type="ECO:0000256" key="13">
    <source>
        <dbReference type="SAM" id="Phobius"/>
    </source>
</evidence>
<dbReference type="Pfam" id="PF01554">
    <property type="entry name" value="MatE"/>
    <property type="match status" value="2"/>
</dbReference>
<keyword evidence="11 13" id="KW-0472">Membrane</keyword>
<dbReference type="STRING" id="168384.SAMN05660368_00373"/>
<evidence type="ECO:0000256" key="3">
    <source>
        <dbReference type="ARBA" id="ARBA00010199"/>
    </source>
</evidence>
<proteinExistence type="inferred from homology"/>
<evidence type="ECO:0000256" key="7">
    <source>
        <dbReference type="ARBA" id="ARBA00022475"/>
    </source>
</evidence>
<dbReference type="AlphaFoldDB" id="C6LEG4"/>
<dbReference type="InterPro" id="IPR002528">
    <property type="entry name" value="MATE_fam"/>
</dbReference>
<dbReference type="InterPro" id="IPR048279">
    <property type="entry name" value="MdtK-like"/>
</dbReference>
<dbReference type="GO" id="GO:0005886">
    <property type="term" value="C:plasma membrane"/>
    <property type="evidence" value="ECO:0007669"/>
    <property type="project" value="UniProtKB-SubCell"/>
</dbReference>
<feature type="transmembrane region" description="Helical" evidence="13">
    <location>
        <begin position="201"/>
        <end position="223"/>
    </location>
</feature>
<evidence type="ECO:0000256" key="11">
    <source>
        <dbReference type="ARBA" id="ARBA00023136"/>
    </source>
</evidence>
<keyword evidence="15" id="KW-1185">Reference proteome</keyword>
<dbReference type="OrthoDB" id="9780160at2"/>
<dbReference type="GO" id="GO:0015297">
    <property type="term" value="F:antiporter activity"/>
    <property type="evidence" value="ECO:0007669"/>
    <property type="project" value="UniProtKB-KW"/>
</dbReference>
<evidence type="ECO:0000256" key="4">
    <source>
        <dbReference type="ARBA" id="ARBA00020268"/>
    </source>
</evidence>
<dbReference type="GO" id="GO:0042910">
    <property type="term" value="F:xenobiotic transmembrane transporter activity"/>
    <property type="evidence" value="ECO:0007669"/>
    <property type="project" value="InterPro"/>
</dbReference>
<keyword evidence="6" id="KW-0050">Antiport</keyword>
<comment type="subcellular location">
    <subcellularLocation>
        <location evidence="2">Cell membrane</location>
        <topology evidence="2">Multi-pass membrane protein</topology>
    </subcellularLocation>
</comment>
<evidence type="ECO:0000256" key="10">
    <source>
        <dbReference type="ARBA" id="ARBA00023065"/>
    </source>
</evidence>
<feature type="transmembrane region" description="Helical" evidence="13">
    <location>
        <begin position="331"/>
        <end position="350"/>
    </location>
</feature>
<evidence type="ECO:0000256" key="9">
    <source>
        <dbReference type="ARBA" id="ARBA00022989"/>
    </source>
</evidence>
<organism evidence="14 15">
    <name type="scientific">Marvinbryantia formatexigens DSM 14469</name>
    <dbReference type="NCBI Taxonomy" id="478749"/>
    <lineage>
        <taxon>Bacteria</taxon>
        <taxon>Bacillati</taxon>
        <taxon>Bacillota</taxon>
        <taxon>Clostridia</taxon>
        <taxon>Lachnospirales</taxon>
        <taxon>Lachnospiraceae</taxon>
        <taxon>Marvinbryantia</taxon>
    </lineage>
</organism>
<accession>C6LEG4</accession>
<evidence type="ECO:0000256" key="6">
    <source>
        <dbReference type="ARBA" id="ARBA00022449"/>
    </source>
</evidence>
<dbReference type="NCBIfam" id="TIGR00797">
    <property type="entry name" value="matE"/>
    <property type="match status" value="1"/>
</dbReference>
<dbReference type="PANTHER" id="PTHR43298:SF2">
    <property type="entry name" value="FMN_FAD EXPORTER YEEO-RELATED"/>
    <property type="match status" value="1"/>
</dbReference>
<comment type="function">
    <text evidence="1">Multidrug efflux pump.</text>
</comment>
<feature type="transmembrane region" description="Helical" evidence="13">
    <location>
        <begin position="142"/>
        <end position="163"/>
    </location>
</feature>
<name>C6LEG4_9FIRM</name>
<dbReference type="PANTHER" id="PTHR43298">
    <property type="entry name" value="MULTIDRUG RESISTANCE PROTEIN NORM-RELATED"/>
    <property type="match status" value="1"/>
</dbReference>
<evidence type="ECO:0000313" key="15">
    <source>
        <dbReference type="Proteomes" id="UP000005561"/>
    </source>
</evidence>
<feature type="transmembrane region" description="Helical" evidence="13">
    <location>
        <begin position="370"/>
        <end position="391"/>
    </location>
</feature>
<feature type="transmembrane region" description="Helical" evidence="13">
    <location>
        <begin position="54"/>
        <end position="76"/>
    </location>
</feature>
<feature type="transmembrane region" description="Helical" evidence="13">
    <location>
        <begin position="429"/>
        <end position="449"/>
    </location>
</feature>
<feature type="transmembrane region" description="Helical" evidence="13">
    <location>
        <begin position="175"/>
        <end position="195"/>
    </location>
</feature>
<dbReference type="RefSeq" id="WP_006861807.1">
    <property type="nucleotide sequence ID" value="NZ_ACCL02000008.1"/>
</dbReference>
<keyword evidence="9 13" id="KW-1133">Transmembrane helix</keyword>
<protein>
    <recommendedName>
        <fullName evidence="4">Probable multidrug resistance protein NorM</fullName>
    </recommendedName>
    <alternativeName>
        <fullName evidence="12">Multidrug-efflux transporter</fullName>
    </alternativeName>
</protein>
<gene>
    <name evidence="14" type="ORF">BRYFOR_07013</name>
</gene>
<dbReference type="GO" id="GO:0006811">
    <property type="term" value="P:monoatomic ion transport"/>
    <property type="evidence" value="ECO:0007669"/>
    <property type="project" value="UniProtKB-KW"/>
</dbReference>
<comment type="similarity">
    <text evidence="3">Belongs to the multi antimicrobial extrusion (MATE) (TC 2.A.66.1) family.</text>
</comment>
<evidence type="ECO:0000256" key="5">
    <source>
        <dbReference type="ARBA" id="ARBA00022448"/>
    </source>
</evidence>
<evidence type="ECO:0000256" key="2">
    <source>
        <dbReference type="ARBA" id="ARBA00004651"/>
    </source>
</evidence>
<evidence type="ECO:0000256" key="12">
    <source>
        <dbReference type="ARBA" id="ARBA00031636"/>
    </source>
</evidence>
<feature type="transmembrane region" description="Helical" evidence="13">
    <location>
        <begin position="97"/>
        <end position="122"/>
    </location>
</feature>
<keyword evidence="7" id="KW-1003">Cell membrane</keyword>
<dbReference type="EMBL" id="ACCL02000008">
    <property type="protein sequence ID" value="EET60947.1"/>
    <property type="molecule type" value="Genomic_DNA"/>
</dbReference>
<dbReference type="PIRSF" id="PIRSF006603">
    <property type="entry name" value="DinF"/>
    <property type="match status" value="1"/>
</dbReference>
<feature type="transmembrane region" description="Helical" evidence="13">
    <location>
        <begin position="12"/>
        <end position="34"/>
    </location>
</feature>
<sequence>MNWSKYFGDRKFYRSMLTVAIPIMVQNAITNFVALLDNIMVGQVGTVQMSSVSIVNQLIFVYNLCLFGGTSGAGIFTAQFVGKGDQQGIRYTMRFKLWIGALISVLALLIFGFGGSFLIGLYLKGQAEAGDAVRALQYGRSYLSVMMVGLIPFCLTNVYASTLRENGETMLPMKAGIIAVLINLCLNYILIFGHFGAPELGVTGAAIATVVSRFAECLIVVSWTHRHREKNRYIVGLYQSARIPAKLTRDMIAKGTPLLLNETLWSGAMAMLLQCYSIRGLSVIAAMNINSTLSNIFNIVFIAMGNTVSILVGQLLGAGKTEEAKTAASRMTVFSVLCSLATGLVMAAFHDVFPQFYNTTPEVRTLAGELILVTALLMFLPAFTNATYFTLRSGGKTLLTFFFDCFYVWVVNIPIAYCLCHFTDLPVVLVYLVVQASELLKCIIGFVLVKKGIWLNTIVDN</sequence>
<feature type="transmembrane region" description="Helical" evidence="13">
    <location>
        <begin position="398"/>
        <end position="417"/>
    </location>
</feature>
<keyword evidence="5" id="KW-0813">Transport</keyword>